<organism evidence="1 2">
    <name type="scientific">Gordonia alkaliphila</name>
    <dbReference type="NCBI Taxonomy" id="1053547"/>
    <lineage>
        <taxon>Bacteria</taxon>
        <taxon>Bacillati</taxon>
        <taxon>Actinomycetota</taxon>
        <taxon>Actinomycetes</taxon>
        <taxon>Mycobacteriales</taxon>
        <taxon>Gordoniaceae</taxon>
        <taxon>Gordonia</taxon>
    </lineage>
</organism>
<sequence>MFGTEEPRGLSVRSAIGAGTVRPQRVEALLPQWWCVQNFIKANPGETNPAPAASSFLGAIRSYYQR</sequence>
<protein>
    <submittedName>
        <fullName evidence="1">Uncharacterized protein</fullName>
    </submittedName>
</protein>
<dbReference type="EMBL" id="BAABIE010000007">
    <property type="protein sequence ID" value="GAA4747988.1"/>
    <property type="molecule type" value="Genomic_DNA"/>
</dbReference>
<comment type="caution">
    <text evidence="1">The sequence shown here is derived from an EMBL/GenBank/DDBJ whole genome shotgun (WGS) entry which is preliminary data.</text>
</comment>
<evidence type="ECO:0000313" key="2">
    <source>
        <dbReference type="Proteomes" id="UP001500822"/>
    </source>
</evidence>
<evidence type="ECO:0000313" key="1">
    <source>
        <dbReference type="EMBL" id="GAA4747988.1"/>
    </source>
</evidence>
<gene>
    <name evidence="1" type="ORF">GCM10023217_17510</name>
</gene>
<proteinExistence type="predicted"/>
<name>A0ABP8Z6Q2_9ACTN</name>
<keyword evidence="2" id="KW-1185">Reference proteome</keyword>
<reference evidence="2" key="1">
    <citation type="journal article" date="2019" name="Int. J. Syst. Evol. Microbiol.">
        <title>The Global Catalogue of Microorganisms (GCM) 10K type strain sequencing project: providing services to taxonomists for standard genome sequencing and annotation.</title>
        <authorList>
            <consortium name="The Broad Institute Genomics Platform"/>
            <consortium name="The Broad Institute Genome Sequencing Center for Infectious Disease"/>
            <person name="Wu L."/>
            <person name="Ma J."/>
        </authorList>
    </citation>
    <scope>NUCLEOTIDE SEQUENCE [LARGE SCALE GENOMIC DNA]</scope>
    <source>
        <strain evidence="2">JCM 18077</strain>
    </source>
</reference>
<accession>A0ABP8Z6Q2</accession>
<dbReference type="Proteomes" id="UP001500822">
    <property type="component" value="Unassembled WGS sequence"/>
</dbReference>